<dbReference type="InterPro" id="IPR001296">
    <property type="entry name" value="Glyco_trans_1"/>
</dbReference>
<dbReference type="CDD" id="cd03801">
    <property type="entry name" value="GT4_PimA-like"/>
    <property type="match status" value="1"/>
</dbReference>
<dbReference type="InterPro" id="IPR028098">
    <property type="entry name" value="Glyco_trans_4-like_N"/>
</dbReference>
<evidence type="ECO:0000313" key="5">
    <source>
        <dbReference type="Proteomes" id="UP001600107"/>
    </source>
</evidence>
<reference evidence="4 5" key="1">
    <citation type="submission" date="2024-06" db="EMBL/GenBank/DDBJ databases">
        <title>Flavobacterium spp. isolated from glacier.</title>
        <authorList>
            <person name="Han D."/>
        </authorList>
    </citation>
    <scope>NUCLEOTIDE SEQUENCE [LARGE SCALE GENOMIC DNA]</scope>
    <source>
        <strain evidence="4 5">ZS1P70</strain>
    </source>
</reference>
<feature type="domain" description="Glycosyltransferase subfamily 4-like N-terminal" evidence="3">
    <location>
        <begin position="22"/>
        <end position="180"/>
    </location>
</feature>
<dbReference type="GO" id="GO:0016757">
    <property type="term" value="F:glycosyltransferase activity"/>
    <property type="evidence" value="ECO:0007669"/>
    <property type="project" value="UniProtKB-KW"/>
</dbReference>
<accession>A0ABW6I6Q1</accession>
<gene>
    <name evidence="4" type="ORF">ACFX5F_12075</name>
</gene>
<evidence type="ECO:0000259" key="2">
    <source>
        <dbReference type="Pfam" id="PF00534"/>
    </source>
</evidence>
<keyword evidence="5" id="KW-1185">Reference proteome</keyword>
<dbReference type="PANTHER" id="PTHR46401">
    <property type="entry name" value="GLYCOSYLTRANSFERASE WBBK-RELATED"/>
    <property type="match status" value="1"/>
</dbReference>
<proteinExistence type="predicted"/>
<dbReference type="EC" id="2.4.-.-" evidence="4"/>
<feature type="domain" description="Glycosyl transferase family 1" evidence="2">
    <location>
        <begin position="193"/>
        <end position="340"/>
    </location>
</feature>
<sequence>MNSHLQFKKLNVVIPLFGVSRGGGIRVIAELANGLAQRGHSIVLITPPIICFPFPLDKQVKLISRDKYKSKNRFLGKFKDYLFIYENAGISGDIVLSNYYTTFFLGWMLKFFKGKKHVYFIQGYEPDFFDLKQSFSNRIKSNFAKLTYVIKPDLRITISQFIKNKIGKNDLIIINDGIDPKIFRKNIDKERSSSEMVICTIALDIKRKGFYDFIKAIEILKNKRNDFEILLFSSQHDIKLDLSFPYSIIFPSNDLEIVECLQKCDIFVSASHLEGFGLPGLEAMGCGAALVTSNSGGVTQYAVNEVNSLVFDVEDVDALVVALERLLDNPSLYDNIVQEGILTAEKFTWENMCQNFERELSQL</sequence>
<dbReference type="Proteomes" id="UP001600107">
    <property type="component" value="Unassembled WGS sequence"/>
</dbReference>
<dbReference type="RefSeq" id="WP_379852287.1">
    <property type="nucleotide sequence ID" value="NZ_JBHZPY010000010.1"/>
</dbReference>
<comment type="caution">
    <text evidence="4">The sequence shown here is derived from an EMBL/GenBank/DDBJ whole genome shotgun (WGS) entry which is preliminary data.</text>
</comment>
<dbReference type="Gene3D" id="3.40.50.11090">
    <property type="match status" value="1"/>
</dbReference>
<evidence type="ECO:0000259" key="3">
    <source>
        <dbReference type="Pfam" id="PF13439"/>
    </source>
</evidence>
<keyword evidence="4" id="KW-0328">Glycosyltransferase</keyword>
<dbReference type="PANTHER" id="PTHR46401:SF2">
    <property type="entry name" value="GLYCOSYLTRANSFERASE WBBK-RELATED"/>
    <property type="match status" value="1"/>
</dbReference>
<keyword evidence="1 4" id="KW-0808">Transferase</keyword>
<dbReference type="EMBL" id="JBHZPY010000010">
    <property type="protein sequence ID" value="MFE3871958.1"/>
    <property type="molecule type" value="Genomic_DNA"/>
</dbReference>
<organism evidence="4 5">
    <name type="scientific">Flavobacterium zhoui</name>
    <dbReference type="NCBI Taxonomy" id="3230414"/>
    <lineage>
        <taxon>Bacteria</taxon>
        <taxon>Pseudomonadati</taxon>
        <taxon>Bacteroidota</taxon>
        <taxon>Flavobacteriia</taxon>
        <taxon>Flavobacteriales</taxon>
        <taxon>Flavobacteriaceae</taxon>
        <taxon>Flavobacterium</taxon>
    </lineage>
</organism>
<dbReference type="Gene3D" id="3.40.50.2000">
    <property type="entry name" value="Glycogen Phosphorylase B"/>
    <property type="match status" value="1"/>
</dbReference>
<protein>
    <submittedName>
        <fullName evidence="4">Glycosyltransferase family 4 protein</fullName>
        <ecNumber evidence="4">2.4.-.-</ecNumber>
    </submittedName>
</protein>
<evidence type="ECO:0000256" key="1">
    <source>
        <dbReference type="ARBA" id="ARBA00022679"/>
    </source>
</evidence>
<dbReference type="Pfam" id="PF13439">
    <property type="entry name" value="Glyco_transf_4"/>
    <property type="match status" value="1"/>
</dbReference>
<name>A0ABW6I6Q1_9FLAO</name>
<dbReference type="SUPFAM" id="SSF53756">
    <property type="entry name" value="UDP-Glycosyltransferase/glycogen phosphorylase"/>
    <property type="match status" value="1"/>
</dbReference>
<evidence type="ECO:0000313" key="4">
    <source>
        <dbReference type="EMBL" id="MFE3871958.1"/>
    </source>
</evidence>
<dbReference type="Pfam" id="PF00534">
    <property type="entry name" value="Glycos_transf_1"/>
    <property type="match status" value="1"/>
</dbReference>